<dbReference type="EC" id="3.5.1.18" evidence="5"/>
<evidence type="ECO:0000313" key="16">
    <source>
        <dbReference type="EMBL" id="VAW20486.1"/>
    </source>
</evidence>
<dbReference type="GO" id="GO:0009089">
    <property type="term" value="P:lysine biosynthetic process via diaminopimelate"/>
    <property type="evidence" value="ECO:0007669"/>
    <property type="project" value="UniProtKB-UniPathway"/>
</dbReference>
<dbReference type="GO" id="GO:0008777">
    <property type="term" value="F:acetylornithine deacetylase activity"/>
    <property type="evidence" value="ECO:0007669"/>
    <property type="project" value="TreeGrafter"/>
</dbReference>
<sequence>HSDAATPAVKLLCDLIRCPSVTPIEAGALDRVEAFLSDCGFTCTRVIFDGDGSYAVDNLFATKGNKGRHILFGGHTDVVPEGNPDHWRHGPFSAHIEDGVIWGRGAVDMKSGVAAFCAAAADYAKTNQDGIISLAITNDEEADSINGTKKLMEWAKEQGHQFDFAIVGEPSSAHILGDNIKIGRRGTISGTVHVRGKQGHSAYPHRARNPVPVLAQLATILSETKLDEGSEHFEASNLEVTSIDVENKATNVIPAEGRLSFNIRFNDHWDGDKIRAWIESRLAQVHGDGIDVSWRQIAAVAQCFISPQSDDVEIVRKAVKHISGENPELATFGGTSDARFIANYCPVVECGLVGETMHQVDERVEIEQVNKLTQIYLEILQKFF</sequence>
<dbReference type="InterPro" id="IPR002933">
    <property type="entry name" value="Peptidase_M20"/>
</dbReference>
<evidence type="ECO:0000256" key="5">
    <source>
        <dbReference type="ARBA" id="ARBA00011921"/>
    </source>
</evidence>
<feature type="non-terminal residue" evidence="16">
    <location>
        <position position="1"/>
    </location>
</feature>
<evidence type="ECO:0000256" key="8">
    <source>
        <dbReference type="ARBA" id="ARBA00022723"/>
    </source>
</evidence>
<evidence type="ECO:0000256" key="13">
    <source>
        <dbReference type="ARBA" id="ARBA00031891"/>
    </source>
</evidence>
<evidence type="ECO:0000256" key="10">
    <source>
        <dbReference type="ARBA" id="ARBA00022833"/>
    </source>
</evidence>
<dbReference type="NCBIfam" id="TIGR01246">
    <property type="entry name" value="dapE_proteo"/>
    <property type="match status" value="1"/>
</dbReference>
<dbReference type="SUPFAM" id="SSF55031">
    <property type="entry name" value="Bacterial exopeptidase dimerisation domain"/>
    <property type="match status" value="1"/>
</dbReference>
<evidence type="ECO:0000256" key="6">
    <source>
        <dbReference type="ARBA" id="ARBA00022391"/>
    </source>
</evidence>
<organism evidence="16">
    <name type="scientific">hydrothermal vent metagenome</name>
    <dbReference type="NCBI Taxonomy" id="652676"/>
    <lineage>
        <taxon>unclassified sequences</taxon>
        <taxon>metagenomes</taxon>
        <taxon>ecological metagenomes</taxon>
    </lineage>
</organism>
<evidence type="ECO:0000256" key="9">
    <source>
        <dbReference type="ARBA" id="ARBA00022801"/>
    </source>
</evidence>
<dbReference type="EMBL" id="UOEQ01000279">
    <property type="protein sequence ID" value="VAW20486.1"/>
    <property type="molecule type" value="Genomic_DNA"/>
</dbReference>
<dbReference type="Pfam" id="PF07687">
    <property type="entry name" value="M20_dimer"/>
    <property type="match status" value="1"/>
</dbReference>
<dbReference type="GO" id="GO:0009014">
    <property type="term" value="F:succinyl-diaminopimelate desuccinylase activity"/>
    <property type="evidence" value="ECO:0007669"/>
    <property type="project" value="UniProtKB-EC"/>
</dbReference>
<keyword evidence="7" id="KW-0028">Amino-acid biosynthesis</keyword>
<comment type="cofactor">
    <cofactor evidence="1">
        <name>Zn(2+)</name>
        <dbReference type="ChEBI" id="CHEBI:29105"/>
    </cofactor>
</comment>
<evidence type="ECO:0000256" key="12">
    <source>
        <dbReference type="ARBA" id="ARBA00023154"/>
    </source>
</evidence>
<keyword evidence="11" id="KW-0220">Diaminopimelate biosynthesis</keyword>
<evidence type="ECO:0000256" key="14">
    <source>
        <dbReference type="ARBA" id="ARBA00051301"/>
    </source>
</evidence>
<name>A0A3B0ULL4_9ZZZZ</name>
<dbReference type="InterPro" id="IPR050072">
    <property type="entry name" value="Peptidase_M20A"/>
</dbReference>
<dbReference type="CDD" id="cd03891">
    <property type="entry name" value="M20_DapE_proteobac"/>
    <property type="match status" value="1"/>
</dbReference>
<dbReference type="AlphaFoldDB" id="A0A3B0ULL4"/>
<evidence type="ECO:0000256" key="1">
    <source>
        <dbReference type="ARBA" id="ARBA00001947"/>
    </source>
</evidence>
<comment type="similarity">
    <text evidence="3">Belongs to the peptidase M20A family. DapE subfamily.</text>
</comment>
<keyword evidence="9 16" id="KW-0378">Hydrolase</keyword>
<dbReference type="PANTHER" id="PTHR43808:SF31">
    <property type="entry name" value="N-ACETYL-L-CITRULLINE DEACETYLASE"/>
    <property type="match status" value="1"/>
</dbReference>
<evidence type="ECO:0000259" key="15">
    <source>
        <dbReference type="Pfam" id="PF07687"/>
    </source>
</evidence>
<dbReference type="UniPathway" id="UPA00034">
    <property type="reaction ID" value="UER00021"/>
</dbReference>
<dbReference type="PROSITE" id="PS00758">
    <property type="entry name" value="ARGE_DAPE_CPG2_1"/>
    <property type="match status" value="1"/>
</dbReference>
<dbReference type="GO" id="GO:0019877">
    <property type="term" value="P:diaminopimelate biosynthetic process"/>
    <property type="evidence" value="ECO:0007669"/>
    <property type="project" value="UniProtKB-KW"/>
</dbReference>
<evidence type="ECO:0000256" key="4">
    <source>
        <dbReference type="ARBA" id="ARBA00011738"/>
    </source>
</evidence>
<dbReference type="NCBIfam" id="NF009557">
    <property type="entry name" value="PRK13009.1"/>
    <property type="match status" value="1"/>
</dbReference>
<evidence type="ECO:0000256" key="3">
    <source>
        <dbReference type="ARBA" id="ARBA00006746"/>
    </source>
</evidence>
<evidence type="ECO:0000256" key="7">
    <source>
        <dbReference type="ARBA" id="ARBA00022605"/>
    </source>
</evidence>
<dbReference type="GO" id="GO:0046872">
    <property type="term" value="F:metal ion binding"/>
    <property type="evidence" value="ECO:0007669"/>
    <property type="project" value="UniProtKB-KW"/>
</dbReference>
<comment type="pathway">
    <text evidence="2">Amino-acid biosynthesis; L-lysine biosynthesis via DAP pathway; LL-2,6-diaminopimelate from (S)-tetrahydrodipicolinate (succinylase route): step 3/3.</text>
</comment>
<accession>A0A3B0ULL4</accession>
<keyword evidence="12" id="KW-0457">Lysine biosynthesis</keyword>
<dbReference type="GO" id="GO:0006526">
    <property type="term" value="P:L-arginine biosynthetic process"/>
    <property type="evidence" value="ECO:0007669"/>
    <property type="project" value="TreeGrafter"/>
</dbReference>
<dbReference type="SUPFAM" id="SSF53187">
    <property type="entry name" value="Zn-dependent exopeptidases"/>
    <property type="match status" value="1"/>
</dbReference>
<protein>
    <recommendedName>
        <fullName evidence="6">Succinyl-diaminopimelate desuccinylase</fullName>
        <ecNumber evidence="5">3.5.1.18</ecNumber>
    </recommendedName>
    <alternativeName>
        <fullName evidence="13">N-succinyl-LL-2,6-diaminoheptanedioate amidohydrolase</fullName>
    </alternativeName>
</protein>
<keyword evidence="10" id="KW-0862">Zinc</keyword>
<evidence type="ECO:0000256" key="11">
    <source>
        <dbReference type="ARBA" id="ARBA00022915"/>
    </source>
</evidence>
<comment type="subunit">
    <text evidence="4">Homodimer.</text>
</comment>
<keyword evidence="8" id="KW-0479">Metal-binding</keyword>
<dbReference type="PANTHER" id="PTHR43808">
    <property type="entry name" value="ACETYLORNITHINE DEACETYLASE"/>
    <property type="match status" value="1"/>
</dbReference>
<feature type="domain" description="Peptidase M20 dimerisation" evidence="15">
    <location>
        <begin position="182"/>
        <end position="286"/>
    </location>
</feature>
<comment type="catalytic activity">
    <reaction evidence="14">
        <text>N-succinyl-(2S,6S)-2,6-diaminopimelate + H2O = (2S,6S)-2,6-diaminopimelate + succinate</text>
        <dbReference type="Rhea" id="RHEA:22608"/>
        <dbReference type="ChEBI" id="CHEBI:15377"/>
        <dbReference type="ChEBI" id="CHEBI:30031"/>
        <dbReference type="ChEBI" id="CHEBI:57609"/>
        <dbReference type="ChEBI" id="CHEBI:58087"/>
        <dbReference type="EC" id="3.5.1.18"/>
    </reaction>
</comment>
<gene>
    <name evidence="16" type="ORF">MNBD_ALPHA11-481</name>
</gene>
<dbReference type="InterPro" id="IPR001261">
    <property type="entry name" value="ArgE/DapE_CS"/>
</dbReference>
<dbReference type="HAMAP" id="MF_01690">
    <property type="entry name" value="DapE"/>
    <property type="match status" value="1"/>
</dbReference>
<dbReference type="Pfam" id="PF01546">
    <property type="entry name" value="Peptidase_M20"/>
    <property type="match status" value="1"/>
</dbReference>
<dbReference type="InterPro" id="IPR011650">
    <property type="entry name" value="Peptidase_M20_dimer"/>
</dbReference>
<dbReference type="InterPro" id="IPR036264">
    <property type="entry name" value="Bact_exopeptidase_dim_dom"/>
</dbReference>
<evidence type="ECO:0000256" key="2">
    <source>
        <dbReference type="ARBA" id="ARBA00005130"/>
    </source>
</evidence>
<dbReference type="Gene3D" id="3.40.630.10">
    <property type="entry name" value="Zn peptidases"/>
    <property type="match status" value="2"/>
</dbReference>
<reference evidence="16" key="1">
    <citation type="submission" date="2018-06" db="EMBL/GenBank/DDBJ databases">
        <authorList>
            <person name="Zhirakovskaya E."/>
        </authorList>
    </citation>
    <scope>NUCLEOTIDE SEQUENCE</scope>
</reference>
<proteinExistence type="inferred from homology"/>
<dbReference type="InterPro" id="IPR005941">
    <property type="entry name" value="DapE_proteobac"/>
</dbReference>